<comment type="cofactor">
    <cofactor evidence="6">
        <name>[2Fe-2S] cluster</name>
        <dbReference type="ChEBI" id="CHEBI:190135"/>
    </cofactor>
</comment>
<dbReference type="GO" id="GO:0140647">
    <property type="term" value="P:P450-containing electron transport chain"/>
    <property type="evidence" value="ECO:0007669"/>
    <property type="project" value="InterPro"/>
</dbReference>
<evidence type="ECO:0000256" key="3">
    <source>
        <dbReference type="ARBA" id="ARBA00022723"/>
    </source>
</evidence>
<keyword evidence="3" id="KW-0479">Metal-binding</keyword>
<dbReference type="InterPro" id="IPR001055">
    <property type="entry name" value="Adrenodoxin-like"/>
</dbReference>
<dbReference type="PROSITE" id="PS00814">
    <property type="entry name" value="ADX"/>
    <property type="match status" value="1"/>
</dbReference>
<dbReference type="Gene3D" id="3.10.20.30">
    <property type="match status" value="1"/>
</dbReference>
<evidence type="ECO:0000256" key="4">
    <source>
        <dbReference type="ARBA" id="ARBA00023004"/>
    </source>
</evidence>
<evidence type="ECO:0000313" key="8">
    <source>
        <dbReference type="EMBL" id="CAD8613592.1"/>
    </source>
</evidence>
<dbReference type="AlphaFoldDB" id="A0A7S0LJQ5"/>
<feature type="domain" description="2Fe-2S ferredoxin-type" evidence="7">
    <location>
        <begin position="41"/>
        <end position="144"/>
    </location>
</feature>
<sequence>MLAGRLGRTLRRVRGVLSECTAARDLTRTIAFTRSVCTKVEEVEFIFVEDGEDIAVSAPEGKTLLEVAHANDVDLEGACDGSLACSTCHVILEQHVFDKLPPPEEDELDMLDLAFDLTETSRLGCQIKLGKELAGMRATIPNGV</sequence>
<dbReference type="InterPro" id="IPR001041">
    <property type="entry name" value="2Fe-2S_ferredoxin-type"/>
</dbReference>
<dbReference type="GO" id="GO:0051537">
    <property type="term" value="F:2 iron, 2 sulfur cluster binding"/>
    <property type="evidence" value="ECO:0007669"/>
    <property type="project" value="UniProtKB-KW"/>
</dbReference>
<dbReference type="InterPro" id="IPR012675">
    <property type="entry name" value="Beta-grasp_dom_sf"/>
</dbReference>
<dbReference type="PROSITE" id="PS51085">
    <property type="entry name" value="2FE2S_FER_2"/>
    <property type="match status" value="1"/>
</dbReference>
<dbReference type="EMBL" id="HBEY01035521">
    <property type="protein sequence ID" value="CAD8613592.1"/>
    <property type="molecule type" value="Transcribed_RNA"/>
</dbReference>
<dbReference type="InterPro" id="IPR018298">
    <property type="entry name" value="Adrenodoxin_Fe-S_BS"/>
</dbReference>
<keyword evidence="4" id="KW-0408">Iron</keyword>
<gene>
    <name evidence="8" type="ORF">CPEL01642_LOCUS16972</name>
</gene>
<keyword evidence="2" id="KW-0001">2Fe-2S</keyword>
<evidence type="ECO:0000256" key="6">
    <source>
        <dbReference type="ARBA" id="ARBA00034078"/>
    </source>
</evidence>
<evidence type="ECO:0000256" key="5">
    <source>
        <dbReference type="ARBA" id="ARBA00023014"/>
    </source>
</evidence>
<evidence type="ECO:0000259" key="7">
    <source>
        <dbReference type="PROSITE" id="PS51085"/>
    </source>
</evidence>
<dbReference type="PRINTS" id="PR00355">
    <property type="entry name" value="ADRENODOXIN"/>
</dbReference>
<dbReference type="GO" id="GO:0009055">
    <property type="term" value="F:electron transfer activity"/>
    <property type="evidence" value="ECO:0007669"/>
    <property type="project" value="TreeGrafter"/>
</dbReference>
<organism evidence="8">
    <name type="scientific">Coccolithus braarudii</name>
    <dbReference type="NCBI Taxonomy" id="221442"/>
    <lineage>
        <taxon>Eukaryota</taxon>
        <taxon>Haptista</taxon>
        <taxon>Haptophyta</taxon>
        <taxon>Prymnesiophyceae</taxon>
        <taxon>Coccolithales</taxon>
        <taxon>Coccolithaceae</taxon>
        <taxon>Coccolithus</taxon>
    </lineage>
</organism>
<protein>
    <recommendedName>
        <fullName evidence="7">2Fe-2S ferredoxin-type domain-containing protein</fullName>
    </recommendedName>
</protein>
<keyword evidence="5" id="KW-0411">Iron-sulfur</keyword>
<dbReference type="SUPFAM" id="SSF54292">
    <property type="entry name" value="2Fe-2S ferredoxin-like"/>
    <property type="match status" value="1"/>
</dbReference>
<dbReference type="GO" id="GO:0005739">
    <property type="term" value="C:mitochondrion"/>
    <property type="evidence" value="ECO:0007669"/>
    <property type="project" value="TreeGrafter"/>
</dbReference>
<evidence type="ECO:0000256" key="1">
    <source>
        <dbReference type="ARBA" id="ARBA00010914"/>
    </source>
</evidence>
<dbReference type="CDD" id="cd00207">
    <property type="entry name" value="fer2"/>
    <property type="match status" value="1"/>
</dbReference>
<comment type="similarity">
    <text evidence="1">Belongs to the adrenodoxin/putidaredoxin family.</text>
</comment>
<dbReference type="PANTHER" id="PTHR23426:SF65">
    <property type="entry name" value="FERREDOXIN-2, MITOCHONDRIAL"/>
    <property type="match status" value="1"/>
</dbReference>
<dbReference type="Pfam" id="PF00111">
    <property type="entry name" value="Fer2"/>
    <property type="match status" value="1"/>
</dbReference>
<proteinExistence type="inferred from homology"/>
<name>A0A7S0LJQ5_9EUKA</name>
<dbReference type="GO" id="GO:0046872">
    <property type="term" value="F:metal ion binding"/>
    <property type="evidence" value="ECO:0007669"/>
    <property type="project" value="UniProtKB-KW"/>
</dbReference>
<evidence type="ECO:0000256" key="2">
    <source>
        <dbReference type="ARBA" id="ARBA00022714"/>
    </source>
</evidence>
<accession>A0A7S0LJQ5</accession>
<dbReference type="PANTHER" id="PTHR23426">
    <property type="entry name" value="FERREDOXIN/ADRENODOXIN"/>
    <property type="match status" value="1"/>
</dbReference>
<dbReference type="InterPro" id="IPR036010">
    <property type="entry name" value="2Fe-2S_ferredoxin-like_sf"/>
</dbReference>
<reference evidence="8" key="1">
    <citation type="submission" date="2021-01" db="EMBL/GenBank/DDBJ databases">
        <authorList>
            <person name="Corre E."/>
            <person name="Pelletier E."/>
            <person name="Niang G."/>
            <person name="Scheremetjew M."/>
            <person name="Finn R."/>
            <person name="Kale V."/>
            <person name="Holt S."/>
            <person name="Cochrane G."/>
            <person name="Meng A."/>
            <person name="Brown T."/>
            <person name="Cohen L."/>
        </authorList>
    </citation>
    <scope>NUCLEOTIDE SEQUENCE</scope>
    <source>
        <strain evidence="8">PLY182g</strain>
    </source>
</reference>